<dbReference type="AlphaFoldDB" id="A0A1B9GN70"/>
<evidence type="ECO:0000313" key="3">
    <source>
        <dbReference type="EMBL" id="OCF32458.1"/>
    </source>
</evidence>
<protein>
    <submittedName>
        <fullName evidence="3">Uncharacterized protein</fullName>
    </submittedName>
</protein>
<evidence type="ECO:0000256" key="1">
    <source>
        <dbReference type="SAM" id="MobiDB-lite"/>
    </source>
</evidence>
<proteinExistence type="predicted"/>
<feature type="signal peptide" evidence="2">
    <location>
        <begin position="1"/>
        <end position="20"/>
    </location>
</feature>
<feature type="compositionally biased region" description="Polar residues" evidence="1">
    <location>
        <begin position="1138"/>
        <end position="1147"/>
    </location>
</feature>
<feature type="region of interest" description="Disordered" evidence="1">
    <location>
        <begin position="392"/>
        <end position="424"/>
    </location>
</feature>
<dbReference type="STRING" id="1296120.A0A1B9GN70"/>
<feature type="region of interest" description="Disordered" evidence="1">
    <location>
        <begin position="614"/>
        <end position="646"/>
    </location>
</feature>
<organism evidence="3 4">
    <name type="scientific">Kwoniella heveanensis BCC8398</name>
    <dbReference type="NCBI Taxonomy" id="1296120"/>
    <lineage>
        <taxon>Eukaryota</taxon>
        <taxon>Fungi</taxon>
        <taxon>Dikarya</taxon>
        <taxon>Basidiomycota</taxon>
        <taxon>Agaricomycotina</taxon>
        <taxon>Tremellomycetes</taxon>
        <taxon>Tremellales</taxon>
        <taxon>Cryptococcaceae</taxon>
        <taxon>Kwoniella</taxon>
    </lineage>
</organism>
<feature type="region of interest" description="Disordered" evidence="1">
    <location>
        <begin position="1222"/>
        <end position="1250"/>
    </location>
</feature>
<reference evidence="3 4" key="1">
    <citation type="submission" date="2013-07" db="EMBL/GenBank/DDBJ databases">
        <title>The Genome Sequence of Cryptococcus heveanensis BCC8398.</title>
        <authorList>
            <consortium name="The Broad Institute Genome Sequencing Platform"/>
            <person name="Cuomo C."/>
            <person name="Litvintseva A."/>
            <person name="Chen Y."/>
            <person name="Heitman J."/>
            <person name="Sun S."/>
            <person name="Springer D."/>
            <person name="Dromer F."/>
            <person name="Young S.K."/>
            <person name="Zeng Q."/>
            <person name="Gargeya S."/>
            <person name="Fitzgerald M."/>
            <person name="Abouelleil A."/>
            <person name="Alvarado L."/>
            <person name="Berlin A.M."/>
            <person name="Chapman S.B."/>
            <person name="Dewar J."/>
            <person name="Goldberg J."/>
            <person name="Griggs A."/>
            <person name="Gujja S."/>
            <person name="Hansen M."/>
            <person name="Howarth C."/>
            <person name="Imamovic A."/>
            <person name="Larimer J."/>
            <person name="McCowan C."/>
            <person name="Murphy C."/>
            <person name="Pearson M."/>
            <person name="Priest M."/>
            <person name="Roberts A."/>
            <person name="Saif S."/>
            <person name="Shea T."/>
            <person name="Sykes S."/>
            <person name="Wortman J."/>
            <person name="Nusbaum C."/>
            <person name="Birren B."/>
        </authorList>
    </citation>
    <scope>NUCLEOTIDE SEQUENCE [LARGE SCALE GENOMIC DNA]</scope>
    <source>
        <strain evidence="3 4">BCC8398</strain>
    </source>
</reference>
<feature type="chain" id="PRO_5008627264" evidence="2">
    <location>
        <begin position="21"/>
        <end position="1250"/>
    </location>
</feature>
<feature type="compositionally biased region" description="Low complexity" evidence="1">
    <location>
        <begin position="406"/>
        <end position="424"/>
    </location>
</feature>
<dbReference type="EMBL" id="KI669508">
    <property type="protein sequence ID" value="OCF32458.1"/>
    <property type="molecule type" value="Genomic_DNA"/>
</dbReference>
<feature type="compositionally biased region" description="Basic and acidic residues" evidence="1">
    <location>
        <begin position="106"/>
        <end position="117"/>
    </location>
</feature>
<feature type="region of interest" description="Disordered" evidence="1">
    <location>
        <begin position="1064"/>
        <end position="1091"/>
    </location>
</feature>
<accession>A0A1B9GN70</accession>
<evidence type="ECO:0000313" key="4">
    <source>
        <dbReference type="Proteomes" id="UP000092666"/>
    </source>
</evidence>
<feature type="region of interest" description="Disordered" evidence="1">
    <location>
        <begin position="106"/>
        <end position="151"/>
    </location>
</feature>
<evidence type="ECO:0000256" key="2">
    <source>
        <dbReference type="SAM" id="SignalP"/>
    </source>
</evidence>
<feature type="compositionally biased region" description="Low complexity" evidence="1">
    <location>
        <begin position="1178"/>
        <end position="1192"/>
    </location>
</feature>
<keyword evidence="2" id="KW-0732">Signal</keyword>
<feature type="region of interest" description="Disordered" evidence="1">
    <location>
        <begin position="713"/>
        <end position="741"/>
    </location>
</feature>
<feature type="compositionally biased region" description="Basic and acidic residues" evidence="1">
    <location>
        <begin position="732"/>
        <end position="741"/>
    </location>
</feature>
<feature type="region of interest" description="Disordered" evidence="1">
    <location>
        <begin position="1106"/>
        <end position="1195"/>
    </location>
</feature>
<keyword evidence="4" id="KW-1185">Reference proteome</keyword>
<sequence>MVYIKSSVLVAAAALSAASAMPTANFNVDVDVNSAVPSSTSTGNDGFNMADASAPTAVTTGKAVIDLNVDVPRVDVLEVRRQKAKDDETYEGGLRRSVKDMVQAVEKKGSAKKEKSGSTKFGGGGGQKDKEQGKRLWKGRPSRRGPWRNAVDDGNLIDLNIGHAATDAVHHDNGHLLGNGDLIDIAIRSPRHDEGHDRVIFTGDHNDYYRNSGHGHRHTHGHGSGNVHEYIHAHGHSKRHHRHHSVVEVIGNDYRYHRGGRHGNVVEYIDDGYHRGHGNGDSHVHVHEHYGRRHHDDIEIVQEGHRHHGSGFVEVINDGQRHGSKEDHVHEHIHARSHRDHDDNVVVVNDDGHRHHGGDVTVIGNGRHRHGGEVTVVDSGRHRHGGDVTVVDNGRHSHGATTVVNSKRSPSASPSSSPKEGFSSKLAGLGRAFLKRHRGSDTTIVNNHGHSDTLVVTDSGRHRHGGDTTIVNSSDGWHHHGSDTVVVNNSDGHHRHGADTTIVNNSAGRHHRNGDTTVINSKRGHHRSDRIVVVGDDRRYQDADFFYRHSWDNGLRYGKPIYFSDGGAFNRVRVIGNYADAVTVPVPVNGYPYTKVAYGPVGYASDRYGRFGYPYGKREHDDHDHDADEHHEHDHDHHERAQEEGEDTLALERRRHDHDGDVTVIDKNHHGHGHRYHGHSHNSGDVTVVNNDGRNGHHGHGGDVTVVNNHKRRNHGHDDRHAHRGDHRHHSWSSDECRHGRCDSRDGGDVTVVNKHKRQDSSIPMNAMGGAPGYIDVTSPVYNSTTAQRIASLVLSTSNGTDPNSTFVLNASNNIRTQVYLVPLTPSNSTAASTAAASSNSTSSSPISVNLKVPIFVASSASVEPYCATFDPSPENPAPLTVTPCTNDTSSHESQKFLYNPNTGVIHPDWQPSTDAQQLLQAIPDDIDGDAPQSDMAAAMSTASATLAAAEAYATDGDFGAYSDSMTPTGAASASLARRATAAATTTTTMVPASSSASSSGLTSTGMSSSSSAAGSAPSTTFSPPPIQTDGPHTSTDSTALPQTSTASNVTLIFTPVNPSINQASIPVDSIDDSGAGGNSGDGSAQQATMTQMNRRSRFFSPDINQQAATQAQGDNASSQSTGSADLQTADISGGGNSVPTYHSEMNVNADSNMNAPSAPAPSSADSSAQDTGSAPQSSSNGNGNSNGVNNGIHASANVKANGPVISAFRGDSVLQKPMAAPESLTAPYQWRWTKADDDESESSLSGTVA</sequence>
<feature type="compositionally biased region" description="Polar residues" evidence="1">
    <location>
        <begin position="1106"/>
        <end position="1131"/>
    </location>
</feature>
<feature type="compositionally biased region" description="Low complexity" evidence="1">
    <location>
        <begin position="986"/>
        <end position="1021"/>
    </location>
</feature>
<feature type="compositionally biased region" description="Basic residues" evidence="1">
    <location>
        <begin position="722"/>
        <end position="731"/>
    </location>
</feature>
<feature type="compositionally biased region" description="Low complexity" evidence="1">
    <location>
        <begin position="1149"/>
        <end position="1171"/>
    </location>
</feature>
<dbReference type="OrthoDB" id="3362371at2759"/>
<reference evidence="4" key="2">
    <citation type="submission" date="2013-12" db="EMBL/GenBank/DDBJ databases">
        <title>Evolution of pathogenesis and genome organization in the Tremellales.</title>
        <authorList>
            <person name="Cuomo C."/>
            <person name="Litvintseva A."/>
            <person name="Heitman J."/>
            <person name="Chen Y."/>
            <person name="Sun S."/>
            <person name="Springer D."/>
            <person name="Dromer F."/>
            <person name="Young S."/>
            <person name="Zeng Q."/>
            <person name="Chapman S."/>
            <person name="Gujja S."/>
            <person name="Saif S."/>
            <person name="Birren B."/>
        </authorList>
    </citation>
    <scope>NUCLEOTIDE SEQUENCE [LARGE SCALE GENOMIC DNA]</scope>
    <source>
        <strain evidence="4">BCC8398</strain>
    </source>
</reference>
<feature type="region of interest" description="Disordered" evidence="1">
    <location>
        <begin position="986"/>
        <end position="1042"/>
    </location>
</feature>
<gene>
    <name evidence="3" type="ORF">I316_05884</name>
</gene>
<dbReference type="Proteomes" id="UP000092666">
    <property type="component" value="Unassembled WGS sequence"/>
</dbReference>
<feature type="compositionally biased region" description="Polar residues" evidence="1">
    <location>
        <begin position="1031"/>
        <end position="1042"/>
    </location>
</feature>
<feature type="compositionally biased region" description="Basic and acidic residues" evidence="1">
    <location>
        <begin position="616"/>
        <end position="643"/>
    </location>
</feature>
<name>A0A1B9GN70_9TREE</name>
<feature type="compositionally biased region" description="Basic residues" evidence="1">
    <location>
        <begin position="135"/>
        <end position="146"/>
    </location>
</feature>